<evidence type="ECO:0000313" key="1">
    <source>
        <dbReference type="EMBL" id="VWL88185.1"/>
    </source>
</evidence>
<proteinExistence type="predicted"/>
<keyword evidence="2" id="KW-1185">Reference proteome</keyword>
<protein>
    <recommendedName>
        <fullName evidence="3">DUF4238 domain-containing protein</fullName>
    </recommendedName>
</protein>
<sequence length="359" mass="41000">MASGAIDKQITHHNHFVPQFYLRYWSCDGKSIWDYKLVVENERENTWRLTSLRTACSWDDLYTQRIAGADVDDIENYFCDKYESPVSIILNKINTGSEVSKNDVNCLVNYWLVQHFRTPSFMIKLAELVPGAFDRVSDQIPRLVAEYLRENESEADRRSAPQVAPLEPFPDQPIEIDFDLKSAEVTSAISLGRTSFLSSIASLINGAVGDKIRNYNWTIVRPPSGRYFITSDNPAVAYRVNSRNEIEVDGVGLGRSGTTLVLPLTPTAALFSRVGSQLLSIPECLDDTQFDLFNEAIYKSAYRHIFSKQEILAIEEVFPRIVNREVIAEDREVRNNWAENQASLEERHENWVTNYSRCP</sequence>
<dbReference type="InterPro" id="IPR025332">
    <property type="entry name" value="DUF4238"/>
</dbReference>
<evidence type="ECO:0000313" key="2">
    <source>
        <dbReference type="Proteomes" id="UP000361836"/>
    </source>
</evidence>
<gene>
    <name evidence="1" type="ORF">KCJAJFAP_01587</name>
</gene>
<dbReference type="EMBL" id="CABWIE010000004">
    <property type="protein sequence ID" value="VWL88185.1"/>
    <property type="molecule type" value="Genomic_DNA"/>
</dbReference>
<reference evidence="1 2" key="1">
    <citation type="submission" date="2019-10" db="EMBL/GenBank/DDBJ databases">
        <authorList>
            <person name="Wolf R A."/>
        </authorList>
    </citation>
    <scope>NUCLEOTIDE SEQUENCE [LARGE SCALE GENOMIC DNA]</scope>
    <source>
        <strain evidence="1">Collinsella_aerofaciens_MC2</strain>
    </source>
</reference>
<organism evidence="1 2">
    <name type="scientific">Collinsella aerofaciens</name>
    <dbReference type="NCBI Taxonomy" id="74426"/>
    <lineage>
        <taxon>Bacteria</taxon>
        <taxon>Bacillati</taxon>
        <taxon>Actinomycetota</taxon>
        <taxon>Coriobacteriia</taxon>
        <taxon>Coriobacteriales</taxon>
        <taxon>Coriobacteriaceae</taxon>
        <taxon>Collinsella</taxon>
    </lineage>
</organism>
<evidence type="ECO:0008006" key="3">
    <source>
        <dbReference type="Google" id="ProtNLM"/>
    </source>
</evidence>
<name>A0A5K1IKQ6_9ACTN</name>
<dbReference type="Proteomes" id="UP000361836">
    <property type="component" value="Unassembled WGS sequence"/>
</dbReference>
<dbReference type="Pfam" id="PF14022">
    <property type="entry name" value="DUF4238"/>
    <property type="match status" value="1"/>
</dbReference>
<dbReference type="RefSeq" id="WP_187324829.1">
    <property type="nucleotide sequence ID" value="NZ_CAAKNU010000068.1"/>
</dbReference>
<dbReference type="AlphaFoldDB" id="A0A5K1IKQ6"/>
<accession>A0A5K1IKQ6</accession>